<feature type="chain" id="PRO_5015636737" description="GLPGLI family protein" evidence="2">
    <location>
        <begin position="44"/>
        <end position="268"/>
    </location>
</feature>
<dbReference type="NCBIfam" id="TIGR01200">
    <property type="entry name" value="GLPGLI"/>
    <property type="match status" value="1"/>
</dbReference>
<feature type="region of interest" description="Disordered" evidence="1">
    <location>
        <begin position="62"/>
        <end position="81"/>
    </location>
</feature>
<dbReference type="AlphaFoldDB" id="A0A2T7BL73"/>
<reference evidence="3 4" key="1">
    <citation type="submission" date="2018-04" db="EMBL/GenBank/DDBJ databases">
        <title>Chitinophaga fuyangensis sp. nov., isolated from soil in a chemical factory.</title>
        <authorList>
            <person name="Chen K."/>
        </authorList>
    </citation>
    <scope>NUCLEOTIDE SEQUENCE [LARGE SCALE GENOMIC DNA]</scope>
    <source>
        <strain evidence="3 4">LY-1</strain>
    </source>
</reference>
<evidence type="ECO:0000313" key="4">
    <source>
        <dbReference type="Proteomes" id="UP000244450"/>
    </source>
</evidence>
<evidence type="ECO:0000313" key="3">
    <source>
        <dbReference type="EMBL" id="PUZ28433.1"/>
    </source>
</evidence>
<keyword evidence="2" id="KW-0732">Signal</keyword>
<sequence length="268" mass="29774">MINGYKFYRKKNFDPAKKHPMHKFAKILIGAAMALPFGQVALAQSTGVIDYDVTMEMDRRFGPGGSNGFGQQGGGEPGAPPQVVNFTQHFTFTSGMGKVDVDRPNFRGRGGNFQPPFSNTTYVDMTHKKTLQVVTENDGDKKSYYTEEDFVTPTSVDTSSEKTKKIAGYNCKKAVIKLRDENFTVWYTRDLPGLNYSPVNGLIPGNGVVLSAESDKRSFVASKVALKPVEDATVALPAGATKISQDEMREKRREAMQKIREQRQQQQQ</sequence>
<proteinExistence type="predicted"/>
<feature type="region of interest" description="Disordered" evidence="1">
    <location>
        <begin position="238"/>
        <end position="268"/>
    </location>
</feature>
<feature type="compositionally biased region" description="Gly residues" evidence="1">
    <location>
        <begin position="62"/>
        <end position="77"/>
    </location>
</feature>
<dbReference type="InterPro" id="IPR005901">
    <property type="entry name" value="GLPGLI"/>
</dbReference>
<evidence type="ECO:0000256" key="1">
    <source>
        <dbReference type="SAM" id="MobiDB-lite"/>
    </source>
</evidence>
<protein>
    <recommendedName>
        <fullName evidence="5">GLPGLI family protein</fullName>
    </recommendedName>
</protein>
<gene>
    <name evidence="3" type="ORF">DCC81_02805</name>
</gene>
<evidence type="ECO:0000256" key="2">
    <source>
        <dbReference type="SAM" id="SignalP"/>
    </source>
</evidence>
<dbReference type="Pfam" id="PF22252">
    <property type="entry name" value="PNGase_F-II_N"/>
    <property type="match status" value="1"/>
</dbReference>
<organism evidence="3 4">
    <name type="scientific">Chitinophaga parva</name>
    <dbReference type="NCBI Taxonomy" id="2169414"/>
    <lineage>
        <taxon>Bacteria</taxon>
        <taxon>Pseudomonadati</taxon>
        <taxon>Bacteroidota</taxon>
        <taxon>Chitinophagia</taxon>
        <taxon>Chitinophagales</taxon>
        <taxon>Chitinophagaceae</taxon>
        <taxon>Chitinophaga</taxon>
    </lineage>
</organism>
<name>A0A2T7BL73_9BACT</name>
<feature type="compositionally biased region" description="Basic and acidic residues" evidence="1">
    <location>
        <begin position="244"/>
        <end position="268"/>
    </location>
</feature>
<dbReference type="OrthoDB" id="1440774at2"/>
<comment type="caution">
    <text evidence="3">The sequence shown here is derived from an EMBL/GenBank/DDBJ whole genome shotgun (WGS) entry which is preliminary data.</text>
</comment>
<evidence type="ECO:0008006" key="5">
    <source>
        <dbReference type="Google" id="ProtNLM"/>
    </source>
</evidence>
<accession>A0A2T7BL73</accession>
<keyword evidence="4" id="KW-1185">Reference proteome</keyword>
<feature type="signal peptide" evidence="2">
    <location>
        <begin position="1"/>
        <end position="43"/>
    </location>
</feature>
<dbReference type="EMBL" id="QCYK01000001">
    <property type="protein sequence ID" value="PUZ28433.1"/>
    <property type="molecule type" value="Genomic_DNA"/>
</dbReference>
<dbReference type="Proteomes" id="UP000244450">
    <property type="component" value="Unassembled WGS sequence"/>
</dbReference>